<name>A0A382US48_9ZZZZ</name>
<feature type="non-terminal residue" evidence="8">
    <location>
        <position position="291"/>
    </location>
</feature>
<dbReference type="PANTHER" id="PTHR30489:SF0">
    <property type="entry name" value="LIPOPROTEIN-RELEASING SYSTEM TRANSMEMBRANE PROTEIN LOLE"/>
    <property type="match status" value="1"/>
</dbReference>
<feature type="transmembrane region" description="Helical" evidence="6">
    <location>
        <begin position="230"/>
        <end position="251"/>
    </location>
</feature>
<sequence>GVLVSERLAESINLSSGDLVTLFVENNPYQFSVAAIVKDNGLTAKDQAGPGSKPGGGVMMLLDNALTLSGWEGPNVLVISVAGGVRNDLDLVDTVSGEVEELIGASNLSVEVVENKKDLVAIGSLVGSVFVSFFIIFGLFSIAAGLMLIFLTFVMLAAERRSEMGMARAVGMKRLHLTQAFIAEGMLYNVGSALVGAALGVLVAWLMITLLGFIFASFGTEIVLNVNPRALALAYLVGIVLTFVTVAFSSWRAANLNIVRSIRDIPEPDLLQSNLGGIRELFRSTWSVAWT</sequence>
<keyword evidence="5 6" id="KW-0472">Membrane</keyword>
<keyword evidence="4 6" id="KW-1133">Transmembrane helix</keyword>
<dbReference type="AlphaFoldDB" id="A0A382US48"/>
<evidence type="ECO:0000256" key="5">
    <source>
        <dbReference type="ARBA" id="ARBA00023136"/>
    </source>
</evidence>
<dbReference type="Pfam" id="PF02687">
    <property type="entry name" value="FtsX"/>
    <property type="match status" value="1"/>
</dbReference>
<evidence type="ECO:0000256" key="3">
    <source>
        <dbReference type="ARBA" id="ARBA00022692"/>
    </source>
</evidence>
<keyword evidence="2" id="KW-1003">Cell membrane</keyword>
<accession>A0A382US48</accession>
<dbReference type="EMBL" id="UINC01146374">
    <property type="protein sequence ID" value="SVD37064.1"/>
    <property type="molecule type" value="Genomic_DNA"/>
</dbReference>
<feature type="domain" description="ABC3 transporter permease C-terminal" evidence="7">
    <location>
        <begin position="135"/>
        <end position="258"/>
    </location>
</feature>
<evidence type="ECO:0000256" key="4">
    <source>
        <dbReference type="ARBA" id="ARBA00022989"/>
    </source>
</evidence>
<dbReference type="PANTHER" id="PTHR30489">
    <property type="entry name" value="LIPOPROTEIN-RELEASING SYSTEM TRANSMEMBRANE PROTEIN LOLE"/>
    <property type="match status" value="1"/>
</dbReference>
<evidence type="ECO:0000256" key="6">
    <source>
        <dbReference type="SAM" id="Phobius"/>
    </source>
</evidence>
<feature type="non-terminal residue" evidence="8">
    <location>
        <position position="1"/>
    </location>
</feature>
<organism evidence="8">
    <name type="scientific">marine metagenome</name>
    <dbReference type="NCBI Taxonomy" id="408172"/>
    <lineage>
        <taxon>unclassified sequences</taxon>
        <taxon>metagenomes</taxon>
        <taxon>ecological metagenomes</taxon>
    </lineage>
</organism>
<comment type="subcellular location">
    <subcellularLocation>
        <location evidence="1">Cell membrane</location>
        <topology evidence="1">Multi-pass membrane protein</topology>
    </subcellularLocation>
</comment>
<protein>
    <recommendedName>
        <fullName evidence="7">ABC3 transporter permease C-terminal domain-containing protein</fullName>
    </recommendedName>
</protein>
<proteinExistence type="predicted"/>
<dbReference type="GO" id="GO:0044874">
    <property type="term" value="P:lipoprotein localization to outer membrane"/>
    <property type="evidence" value="ECO:0007669"/>
    <property type="project" value="TreeGrafter"/>
</dbReference>
<gene>
    <name evidence="8" type="ORF">METZ01_LOCUS389918</name>
</gene>
<dbReference type="InterPro" id="IPR051447">
    <property type="entry name" value="Lipoprotein-release_system"/>
</dbReference>
<feature type="transmembrane region" description="Helical" evidence="6">
    <location>
        <begin position="193"/>
        <end position="218"/>
    </location>
</feature>
<keyword evidence="3 6" id="KW-0812">Transmembrane</keyword>
<evidence type="ECO:0000256" key="1">
    <source>
        <dbReference type="ARBA" id="ARBA00004651"/>
    </source>
</evidence>
<evidence type="ECO:0000256" key="2">
    <source>
        <dbReference type="ARBA" id="ARBA00022475"/>
    </source>
</evidence>
<reference evidence="8" key="1">
    <citation type="submission" date="2018-05" db="EMBL/GenBank/DDBJ databases">
        <authorList>
            <person name="Lanie J.A."/>
            <person name="Ng W.-L."/>
            <person name="Kazmierczak K.M."/>
            <person name="Andrzejewski T.M."/>
            <person name="Davidsen T.M."/>
            <person name="Wayne K.J."/>
            <person name="Tettelin H."/>
            <person name="Glass J.I."/>
            <person name="Rusch D."/>
            <person name="Podicherti R."/>
            <person name="Tsui H.-C.T."/>
            <person name="Winkler M.E."/>
        </authorList>
    </citation>
    <scope>NUCLEOTIDE SEQUENCE</scope>
</reference>
<feature type="transmembrane region" description="Helical" evidence="6">
    <location>
        <begin position="125"/>
        <end position="158"/>
    </location>
</feature>
<evidence type="ECO:0000313" key="8">
    <source>
        <dbReference type="EMBL" id="SVD37064.1"/>
    </source>
</evidence>
<evidence type="ECO:0000259" key="7">
    <source>
        <dbReference type="Pfam" id="PF02687"/>
    </source>
</evidence>
<dbReference type="InterPro" id="IPR003838">
    <property type="entry name" value="ABC3_permease_C"/>
</dbReference>
<dbReference type="GO" id="GO:0098797">
    <property type="term" value="C:plasma membrane protein complex"/>
    <property type="evidence" value="ECO:0007669"/>
    <property type="project" value="TreeGrafter"/>
</dbReference>